<name>A0A6C0BY53_9ZZZZ</name>
<evidence type="ECO:0008006" key="5">
    <source>
        <dbReference type="Google" id="ProtNLM"/>
    </source>
</evidence>
<keyword evidence="1" id="KW-0540">Nuclease</keyword>
<evidence type="ECO:0000256" key="3">
    <source>
        <dbReference type="ARBA" id="ARBA00022801"/>
    </source>
</evidence>
<keyword evidence="2" id="KW-0255">Endonuclease</keyword>
<dbReference type="Gene3D" id="3.40.600.10">
    <property type="entry name" value="DNA mismatch repair MutH/Restriction endonuclease, type II"/>
    <property type="match status" value="1"/>
</dbReference>
<reference evidence="4" key="1">
    <citation type="journal article" date="2020" name="Nature">
        <title>Giant virus diversity and host interactions through global metagenomics.</title>
        <authorList>
            <person name="Schulz F."/>
            <person name="Roux S."/>
            <person name="Paez-Espino D."/>
            <person name="Jungbluth S."/>
            <person name="Walsh D.A."/>
            <person name="Denef V.J."/>
            <person name="McMahon K.D."/>
            <person name="Konstantinidis K.T."/>
            <person name="Eloe-Fadrosh E.A."/>
            <person name="Kyrpides N.C."/>
            <person name="Woyke T."/>
        </authorList>
    </citation>
    <scope>NUCLEOTIDE SEQUENCE</scope>
    <source>
        <strain evidence="4">GVMAG-M-3300020166-18</strain>
    </source>
</reference>
<protein>
    <recommendedName>
        <fullName evidence="5">DNA mismatch repair MutH/Type II restriction enzyme Sau3AI domain-containing protein</fullName>
    </recommendedName>
</protein>
<evidence type="ECO:0000313" key="4">
    <source>
        <dbReference type="EMBL" id="QHS96338.1"/>
    </source>
</evidence>
<accession>A0A6C0BY53</accession>
<dbReference type="InterPro" id="IPR011335">
    <property type="entry name" value="Restrct_endonuc-II-like"/>
</dbReference>
<keyword evidence="3" id="KW-0378">Hydrolase</keyword>
<dbReference type="EMBL" id="MN739271">
    <property type="protein sequence ID" value="QHS96338.1"/>
    <property type="molecule type" value="Genomic_DNA"/>
</dbReference>
<dbReference type="SUPFAM" id="SSF52980">
    <property type="entry name" value="Restriction endonuclease-like"/>
    <property type="match status" value="1"/>
</dbReference>
<proteinExistence type="predicted"/>
<organism evidence="4">
    <name type="scientific">viral metagenome</name>
    <dbReference type="NCBI Taxonomy" id="1070528"/>
    <lineage>
        <taxon>unclassified sequences</taxon>
        <taxon>metagenomes</taxon>
        <taxon>organismal metagenomes</taxon>
    </lineage>
</organism>
<dbReference type="GO" id="GO:0003677">
    <property type="term" value="F:DNA binding"/>
    <property type="evidence" value="ECO:0007669"/>
    <property type="project" value="InterPro"/>
</dbReference>
<dbReference type="GO" id="GO:0004519">
    <property type="term" value="F:endonuclease activity"/>
    <property type="evidence" value="ECO:0007669"/>
    <property type="project" value="UniProtKB-KW"/>
</dbReference>
<dbReference type="GO" id="GO:0016787">
    <property type="term" value="F:hydrolase activity"/>
    <property type="evidence" value="ECO:0007669"/>
    <property type="project" value="UniProtKB-KW"/>
</dbReference>
<sequence length="200" mass="22323">MNTPRITVAEIQSKLETIDWSLLDIPKTNKGERGQLIEIALGIPNSSALMDLADGELKTFTIGESIACTQLNHCLDEISTETEFAKSKVGLKMKQTVFIGFDKATGQCKGNVTTNEISHPEHHHQLQEDYEFICNKIRLAMKNETELFTINGPNKLLQIRTKASKNPKTGLYAPLMFNGKMLKNKGMAFYLCASFGKKLL</sequence>
<evidence type="ECO:0000256" key="1">
    <source>
        <dbReference type="ARBA" id="ARBA00022722"/>
    </source>
</evidence>
<dbReference type="AlphaFoldDB" id="A0A6C0BY53"/>
<evidence type="ECO:0000256" key="2">
    <source>
        <dbReference type="ARBA" id="ARBA00022759"/>
    </source>
</evidence>
<dbReference type="InterPro" id="IPR037057">
    <property type="entry name" value="DNA_rep_MutH/T2_RE_sf"/>
</dbReference>